<keyword evidence="1" id="KW-0472">Membrane</keyword>
<name>A0A412FRB6_9FIRM</name>
<keyword evidence="1" id="KW-0812">Transmembrane</keyword>
<dbReference type="InterPro" id="IPR045691">
    <property type="entry name" value="DUF6056"/>
</dbReference>
<feature type="transmembrane region" description="Helical" evidence="1">
    <location>
        <begin position="294"/>
        <end position="314"/>
    </location>
</feature>
<organism evidence="2 3">
    <name type="scientific">Holdemania filiformis</name>
    <dbReference type="NCBI Taxonomy" id="61171"/>
    <lineage>
        <taxon>Bacteria</taxon>
        <taxon>Bacillati</taxon>
        <taxon>Bacillota</taxon>
        <taxon>Erysipelotrichia</taxon>
        <taxon>Erysipelotrichales</taxon>
        <taxon>Erysipelotrichaceae</taxon>
        <taxon>Holdemania</taxon>
    </lineage>
</organism>
<gene>
    <name evidence="2" type="ORF">DWY25_13905</name>
</gene>
<feature type="transmembrane region" description="Helical" evidence="1">
    <location>
        <begin position="334"/>
        <end position="354"/>
    </location>
</feature>
<reference evidence="2 3" key="1">
    <citation type="submission" date="2018-08" db="EMBL/GenBank/DDBJ databases">
        <title>A genome reference for cultivated species of the human gut microbiota.</title>
        <authorList>
            <person name="Zou Y."/>
            <person name="Xue W."/>
            <person name="Luo G."/>
        </authorList>
    </citation>
    <scope>NUCLEOTIDE SEQUENCE [LARGE SCALE GENOMIC DNA]</scope>
    <source>
        <strain evidence="2 3">AF24-29</strain>
    </source>
</reference>
<evidence type="ECO:0008006" key="4">
    <source>
        <dbReference type="Google" id="ProtNLM"/>
    </source>
</evidence>
<comment type="caution">
    <text evidence="2">The sequence shown here is derived from an EMBL/GenBank/DDBJ whole genome shotgun (WGS) entry which is preliminary data.</text>
</comment>
<dbReference type="Pfam" id="PF19528">
    <property type="entry name" value="DUF6056"/>
    <property type="match status" value="1"/>
</dbReference>
<feature type="transmembrane region" description="Helical" evidence="1">
    <location>
        <begin position="128"/>
        <end position="149"/>
    </location>
</feature>
<keyword evidence="1" id="KW-1133">Transmembrane helix</keyword>
<feature type="transmembrane region" description="Helical" evidence="1">
    <location>
        <begin position="78"/>
        <end position="98"/>
    </location>
</feature>
<evidence type="ECO:0000256" key="1">
    <source>
        <dbReference type="SAM" id="Phobius"/>
    </source>
</evidence>
<protein>
    <recommendedName>
        <fullName evidence="4">Glycosyltransferase RgtA/B/C/D-like domain-containing protein</fullName>
    </recommendedName>
</protein>
<dbReference type="RefSeq" id="WP_117895742.1">
    <property type="nucleotide sequence ID" value="NZ_CABJCV010000020.1"/>
</dbReference>
<dbReference type="AlphaFoldDB" id="A0A412FRB6"/>
<feature type="transmembrane region" description="Helical" evidence="1">
    <location>
        <begin position="170"/>
        <end position="197"/>
    </location>
</feature>
<accession>A0A412FRB6</accession>
<feature type="transmembrane region" description="Helical" evidence="1">
    <location>
        <begin position="203"/>
        <end position="223"/>
    </location>
</feature>
<dbReference type="Proteomes" id="UP000284178">
    <property type="component" value="Unassembled WGS sequence"/>
</dbReference>
<evidence type="ECO:0000313" key="3">
    <source>
        <dbReference type="Proteomes" id="UP000284178"/>
    </source>
</evidence>
<proteinExistence type="predicted"/>
<feature type="transmembrane region" description="Helical" evidence="1">
    <location>
        <begin position="264"/>
        <end position="282"/>
    </location>
</feature>
<keyword evidence="3" id="KW-1185">Reference proteome</keyword>
<dbReference type="EMBL" id="QRUP01000020">
    <property type="protein sequence ID" value="RGR70681.1"/>
    <property type="molecule type" value="Genomic_DNA"/>
</dbReference>
<evidence type="ECO:0000313" key="2">
    <source>
        <dbReference type="EMBL" id="RGR70681.1"/>
    </source>
</evidence>
<feature type="transmembrane region" description="Helical" evidence="1">
    <location>
        <begin position="12"/>
        <end position="28"/>
    </location>
</feature>
<sequence length="507" mass="58466">MEKLKKGKSGCWLLGALFIFVLFYYMTVRTPLAGDDWGYAVNGMSGNPFVKAWEFYFSWSGRYFAELWGFIVAPRKGLWNFLNPALFAGIYVLLYQIVNPKRNPLSVAVLIAAMMLTVADRLRMETYTWIMGTTYVVPLFLILLVIWMMKNILFSERKIKKGHYAALILLNFYIGLAMENCSAASILLNFLMLLYAYFKRKDALKLTGAGLVVSVLGFALIRMSPGAAFRLARDNQAWIALGLFGQIQQNWGNFLNYTFIANKYMMLILSLITFLALIHHWVDRIWMNKKDKLAAFVQGFILTIAIVACFAPTFVEKMNLEVFSFFYDLETPQGLIFCSIFYILYIVNLFWILFTLYQDEERLEKLMMVMMAGTCNLAMLLSPIYGPRSSLYTVYFIILLTASVASKIKISSAEAAVILICCTGMCLQRSLSWKRIYTQVAQVQSERESILQYYREHPEDDEAWIPRMPEESIHSADIEEGDTYHQNSFKEYYGLPETTKLVFYKKQ</sequence>
<dbReference type="GeneID" id="83016491"/>